<feature type="compositionally biased region" description="Low complexity" evidence="2">
    <location>
        <begin position="553"/>
        <end position="599"/>
    </location>
</feature>
<dbReference type="PROSITE" id="PS51043">
    <property type="entry name" value="DDHD"/>
    <property type="match status" value="1"/>
</dbReference>
<dbReference type="InterPro" id="IPR004177">
    <property type="entry name" value="DDHD_dom"/>
</dbReference>
<organism evidence="4 5">
    <name type="scientific">Dictyostelium purpureum</name>
    <name type="common">Slime mold</name>
    <dbReference type="NCBI Taxonomy" id="5786"/>
    <lineage>
        <taxon>Eukaryota</taxon>
        <taxon>Amoebozoa</taxon>
        <taxon>Evosea</taxon>
        <taxon>Eumycetozoa</taxon>
        <taxon>Dictyostelia</taxon>
        <taxon>Dictyosteliales</taxon>
        <taxon>Dictyosteliaceae</taxon>
        <taxon>Dictyostelium</taxon>
    </lineage>
</organism>
<dbReference type="PANTHER" id="PTHR23509:SF10">
    <property type="entry name" value="LD21067P"/>
    <property type="match status" value="1"/>
</dbReference>
<feature type="region of interest" description="Disordered" evidence="2">
    <location>
        <begin position="204"/>
        <end position="262"/>
    </location>
</feature>
<proteinExistence type="predicted"/>
<feature type="compositionally biased region" description="Low complexity" evidence="2">
    <location>
        <begin position="230"/>
        <end position="249"/>
    </location>
</feature>
<name>F0ZP12_DICPU</name>
<protein>
    <recommendedName>
        <fullName evidence="3">DDHD domain-containing protein</fullName>
    </recommendedName>
</protein>
<dbReference type="EMBL" id="GL871102">
    <property type="protein sequence ID" value="EGC34324.1"/>
    <property type="molecule type" value="Genomic_DNA"/>
</dbReference>
<reference evidence="5" key="1">
    <citation type="journal article" date="2011" name="Genome Biol.">
        <title>Comparative genomics of the social amoebae Dictyostelium discoideum and Dictyostelium purpureum.</title>
        <authorList>
            <consortium name="US DOE Joint Genome Institute (JGI-PGF)"/>
            <person name="Sucgang R."/>
            <person name="Kuo A."/>
            <person name="Tian X."/>
            <person name="Salerno W."/>
            <person name="Parikh A."/>
            <person name="Feasley C.L."/>
            <person name="Dalin E."/>
            <person name="Tu H."/>
            <person name="Huang E."/>
            <person name="Barry K."/>
            <person name="Lindquist E."/>
            <person name="Shapiro H."/>
            <person name="Bruce D."/>
            <person name="Schmutz J."/>
            <person name="Salamov A."/>
            <person name="Fey P."/>
            <person name="Gaudet P."/>
            <person name="Anjard C."/>
            <person name="Babu M.M."/>
            <person name="Basu S."/>
            <person name="Bushmanova Y."/>
            <person name="van der Wel H."/>
            <person name="Katoh-Kurasawa M."/>
            <person name="Dinh C."/>
            <person name="Coutinho P.M."/>
            <person name="Saito T."/>
            <person name="Elias M."/>
            <person name="Schaap P."/>
            <person name="Kay R.R."/>
            <person name="Henrissat B."/>
            <person name="Eichinger L."/>
            <person name="Rivero F."/>
            <person name="Putnam N.H."/>
            <person name="West C.M."/>
            <person name="Loomis W.F."/>
            <person name="Chisholm R.L."/>
            <person name="Shaulsky G."/>
            <person name="Strassmann J.E."/>
            <person name="Queller D.C."/>
            <person name="Kuspa A."/>
            <person name="Grigoriev I.V."/>
        </authorList>
    </citation>
    <scope>NUCLEOTIDE SEQUENCE [LARGE SCALE GENOMIC DNA]</scope>
    <source>
        <strain evidence="5">QSDP1</strain>
    </source>
</reference>
<dbReference type="PANTHER" id="PTHR23509">
    <property type="entry name" value="PA-PL1 PHOSPHOLIPASE FAMILY"/>
    <property type="match status" value="1"/>
</dbReference>
<feature type="region of interest" description="Disordered" evidence="2">
    <location>
        <begin position="1"/>
        <end position="34"/>
    </location>
</feature>
<dbReference type="RefSeq" id="XP_003289160.1">
    <property type="nucleotide sequence ID" value="XM_003289112.1"/>
</dbReference>
<accession>F0ZP12</accession>
<dbReference type="GO" id="GO:0005737">
    <property type="term" value="C:cytoplasm"/>
    <property type="evidence" value="ECO:0000318"/>
    <property type="project" value="GO_Central"/>
</dbReference>
<feature type="region of interest" description="Disordered" evidence="2">
    <location>
        <begin position="137"/>
        <end position="161"/>
    </location>
</feature>
<dbReference type="GO" id="GO:0004620">
    <property type="term" value="F:phospholipase activity"/>
    <property type="evidence" value="ECO:0000318"/>
    <property type="project" value="GO_Central"/>
</dbReference>
<dbReference type="OrthoDB" id="431378at2759"/>
<dbReference type="VEuPathDB" id="AmoebaDB:DICPUDRAFT_153481"/>
<feature type="region of interest" description="Disordered" evidence="2">
    <location>
        <begin position="553"/>
        <end position="674"/>
    </location>
</feature>
<keyword evidence="5" id="KW-1185">Reference proteome</keyword>
<feature type="compositionally biased region" description="Low complexity" evidence="2">
    <location>
        <begin position="7"/>
        <end position="34"/>
    </location>
</feature>
<feature type="compositionally biased region" description="Low complexity" evidence="2">
    <location>
        <begin position="204"/>
        <end position="222"/>
    </location>
</feature>
<gene>
    <name evidence="4" type="ORF">DICPUDRAFT_153481</name>
</gene>
<feature type="compositionally biased region" description="Polar residues" evidence="2">
    <location>
        <begin position="604"/>
        <end position="625"/>
    </location>
</feature>
<dbReference type="SMART" id="SM01127">
    <property type="entry name" value="DDHD"/>
    <property type="match status" value="1"/>
</dbReference>
<dbReference type="InParanoid" id="F0ZP12"/>
<dbReference type="AlphaFoldDB" id="F0ZP12"/>
<evidence type="ECO:0000256" key="1">
    <source>
        <dbReference type="SAM" id="Coils"/>
    </source>
</evidence>
<dbReference type="KEGG" id="dpp:DICPUDRAFT_153481"/>
<dbReference type="Proteomes" id="UP000001064">
    <property type="component" value="Unassembled WGS sequence"/>
</dbReference>
<dbReference type="Pfam" id="PF02862">
    <property type="entry name" value="DDHD"/>
    <property type="match status" value="2"/>
</dbReference>
<dbReference type="GO" id="GO:0046872">
    <property type="term" value="F:metal ion binding"/>
    <property type="evidence" value="ECO:0007669"/>
    <property type="project" value="InterPro"/>
</dbReference>
<dbReference type="eggNOG" id="KOG2308">
    <property type="taxonomic scope" value="Eukaryota"/>
</dbReference>
<feature type="compositionally biased region" description="Basic and acidic residues" evidence="2">
    <location>
        <begin position="635"/>
        <end position="644"/>
    </location>
</feature>
<feature type="domain" description="DDHD" evidence="3">
    <location>
        <begin position="458"/>
        <end position="827"/>
    </location>
</feature>
<evidence type="ECO:0000313" key="4">
    <source>
        <dbReference type="EMBL" id="EGC34324.1"/>
    </source>
</evidence>
<feature type="compositionally biased region" description="Basic and acidic residues" evidence="2">
    <location>
        <begin position="137"/>
        <end position="146"/>
    </location>
</feature>
<keyword evidence="1" id="KW-0175">Coiled coil</keyword>
<feature type="compositionally biased region" description="Low complexity" evidence="2">
    <location>
        <begin position="147"/>
        <end position="159"/>
    </location>
</feature>
<dbReference type="InterPro" id="IPR058055">
    <property type="entry name" value="PA-PLA1"/>
</dbReference>
<evidence type="ECO:0000259" key="3">
    <source>
        <dbReference type="PROSITE" id="PS51043"/>
    </source>
</evidence>
<dbReference type="OMA" id="IIEWHSK"/>
<dbReference type="GeneID" id="10500063"/>
<sequence>MIDTSGNNSNNNNNNDNDNKNNSLNNLNNLNNNYSYNNKALKRKIEESNNNNNIDINNSIINSNEIELKEINTFKRLEVFNEYENSIVIDSSDDNISFNNSNNNSSIENNVNNKGRNEECSYDYSYNYSMNNRIISRRDSDQKDSLNDSTSSLGLGSLTMQSPQLGSPMSLSWSQFITPQPPPAYSIANNTLLDNSNNINNTANINNNTTTVTNNINNNNTTPPLKHNKSLSNSSTISNSDSSLSSSVSSKDEEELVDNTSTVSTMKSFEIDAPADPYDIDPVLKEQLLTEERLEKERKEAANPPQPEFDHLVFIIHGIGNQGSENRVQTLEQNVALLKKNCELFQKDSSNKKLNVEFQIIEWHSKLRNNDDLNNNLEKISPVGVKKIREFINETLLDVLLYMSPMYHQEILNEVSSQINDGYKGFLEKNQSFKGTCSIFAHSLGSVITWDILSNGLISFNVENVFAFGSPVGMFLTIKGTQLGSLKFSEVMPCCTKWFNIFSPTDPVAYRIEPFFDKKFLEYDPCLIEVEVEKKPLKQKLSGLFFKSTTTTTTKSADSNKTTITTTSKEETSPNTGTVQSTTTTTTTRSNSNSPTQNQEVMDLTNSDGSTGNSVNNSPTSTTQVIDLDSDDSDSPMKKKEIQMEKNIANMSRSFKVHPLEPDSPSLFKDSDSDSYDDSLMNTSAGKANGSESSFKSKFLMTISNVQKSMQKVNGGSNRSSLKEELKLKDTNSTNTVSKDGTITEKSTSTTAVTTATTPAKPMVREILTLSLTKDSDSYFDKYENRYDFNIEETSSFLPYYISSIYAHIEYWGSKSCAMFIAKKLLHTKNKLSSKPSSPTNL</sequence>
<feature type="coiled-coil region" evidence="1">
    <location>
        <begin position="321"/>
        <end position="348"/>
    </location>
</feature>
<dbReference type="FunCoup" id="F0ZP12">
    <property type="interactions" value="225"/>
</dbReference>
<dbReference type="STRING" id="5786.F0ZP12"/>
<evidence type="ECO:0000256" key="2">
    <source>
        <dbReference type="SAM" id="MobiDB-lite"/>
    </source>
</evidence>
<evidence type="ECO:0000313" key="5">
    <source>
        <dbReference type="Proteomes" id="UP000001064"/>
    </source>
</evidence>